<dbReference type="PROSITE" id="PS50097">
    <property type="entry name" value="BTB"/>
    <property type="match status" value="1"/>
</dbReference>
<proteinExistence type="inferred from homology"/>
<dbReference type="InterPro" id="IPR036013">
    <property type="entry name" value="Band_7/SPFH_dom_sf"/>
</dbReference>
<dbReference type="PRINTS" id="PR00721">
    <property type="entry name" value="STOMATIN"/>
</dbReference>
<dbReference type="GO" id="GO:0005886">
    <property type="term" value="C:plasma membrane"/>
    <property type="evidence" value="ECO:0007669"/>
    <property type="project" value="InterPro"/>
</dbReference>
<dbReference type="GO" id="GO:0051260">
    <property type="term" value="P:protein homooligomerization"/>
    <property type="evidence" value="ECO:0007669"/>
    <property type="project" value="InterPro"/>
</dbReference>
<dbReference type="PANTHER" id="PTHR10264">
    <property type="entry name" value="BAND 7 PROTEIN-RELATED"/>
    <property type="match status" value="1"/>
</dbReference>
<protein>
    <recommendedName>
        <fullName evidence="9">BTB domain-containing protein</fullName>
    </recommendedName>
</protein>
<evidence type="ECO:0000259" key="6">
    <source>
        <dbReference type="PROSITE" id="PS51490"/>
    </source>
</evidence>
<dbReference type="Gene3D" id="6.10.250.2090">
    <property type="match status" value="1"/>
</dbReference>
<dbReference type="CDD" id="cd03403">
    <property type="entry name" value="SPFH_stomatin"/>
    <property type="match status" value="1"/>
</dbReference>
<dbReference type="AlphaFoldDB" id="A0A8S1C2J5"/>
<feature type="domain" description="KHA" evidence="6">
    <location>
        <begin position="3"/>
        <end position="82"/>
    </location>
</feature>
<reference evidence="7 8" key="1">
    <citation type="submission" date="2020-04" db="EMBL/GenBank/DDBJ databases">
        <authorList>
            <person name="Alioto T."/>
            <person name="Alioto T."/>
            <person name="Gomez Garrido J."/>
        </authorList>
    </citation>
    <scope>NUCLEOTIDE SEQUENCE [LARGE SCALE GENOMIC DNA]</scope>
</reference>
<evidence type="ECO:0000256" key="1">
    <source>
        <dbReference type="ARBA" id="ARBA00004370"/>
    </source>
</evidence>
<organism evidence="7 8">
    <name type="scientific">Cloeon dipterum</name>
    <dbReference type="NCBI Taxonomy" id="197152"/>
    <lineage>
        <taxon>Eukaryota</taxon>
        <taxon>Metazoa</taxon>
        <taxon>Ecdysozoa</taxon>
        <taxon>Arthropoda</taxon>
        <taxon>Hexapoda</taxon>
        <taxon>Insecta</taxon>
        <taxon>Pterygota</taxon>
        <taxon>Palaeoptera</taxon>
        <taxon>Ephemeroptera</taxon>
        <taxon>Pisciforma</taxon>
        <taxon>Baetidae</taxon>
        <taxon>Cloeon</taxon>
    </lineage>
</organism>
<dbReference type="Gene3D" id="3.30.710.10">
    <property type="entry name" value="Potassium Channel Kv1.1, Chain A"/>
    <property type="match status" value="1"/>
</dbReference>
<dbReference type="SMART" id="SM00225">
    <property type="entry name" value="BTB"/>
    <property type="match status" value="1"/>
</dbReference>
<evidence type="ECO:0000259" key="5">
    <source>
        <dbReference type="PROSITE" id="PS50097"/>
    </source>
</evidence>
<dbReference type="Gene3D" id="3.30.479.30">
    <property type="entry name" value="Band 7 domain"/>
    <property type="match status" value="1"/>
</dbReference>
<dbReference type="PANTHER" id="PTHR10264:SF127">
    <property type="entry name" value="PODOCIN"/>
    <property type="match status" value="1"/>
</dbReference>
<dbReference type="FunFam" id="2.160.20.80:FF:000002">
    <property type="entry name" value="Potassium channel tetramerization domain-containing 9a"/>
    <property type="match status" value="1"/>
</dbReference>
<gene>
    <name evidence="7" type="ORF">CLODIP_2_CD06713</name>
</gene>
<dbReference type="InterPro" id="IPR001972">
    <property type="entry name" value="Stomatin_HflK_fam"/>
</dbReference>
<dbReference type="CDD" id="cd17073">
    <property type="entry name" value="KHA"/>
    <property type="match status" value="1"/>
</dbReference>
<comment type="subcellular location">
    <subcellularLocation>
        <location evidence="1">Membrane</location>
    </subcellularLocation>
</comment>
<sequence length="735" mass="80396">MKRVVLFRNGTEVDGKVFLVTHSLEDLLTSASVKFNIHAKRLFTSQGGEIDEVKLLRDDDVLYVSEGEDFLGSSVRPVKCTSEWVVLNVGGRRFSTTRSTLVAKEPSSMLARMFGSGMMPANQDPDGAYLIDRSPVYFEPILNYLRHGKLVYDTNVSPEGLLEEARFFGVESLIPQLENLVSQMHRSKDLAPLGRRDVINALIITPFTTELRFQGVNLAGSDLSRLDLRYINFKYACLHGCRIMGANLSWCCLERADLSHSQLDGAQLLGVKMLCANLEGASLRSCNFEDPAGNRANMESVNLKGANLEGSNMAGVNLRVATLKNANLQNCVLRAAVLAGADLESCDLSGSDLHEANLRGANLKDAAFELMLTPLHMSQTIRGIAQSVGSESSSSTLELRESSSSKRTMHNQVEPEEAVSPASPQTTVHISAQQHKPVAATSSRSDYRHSIIGAEDVTDVEIGICGWILTVFSWIIVFCTLPFSLCVCFKVVQEYERAVIFRLGRLLSGGAKGPGIFFILPCIETYTKVDLRSSVFDIPPQEILTRDSVTVSVDAVVYYRVSNATVSIANVENAHHSTRLLAQTTLRNILGTRLLHEILSDRENIQASMQSSLDEATDEWGIKVERVEIKDVRLPVQLQRAMAAEAEAAREARAKVIAAEGEQKASRALREASEVIGNSPAALQLRYLQTLNTISAEKNSTIVFPLPIDLLTYFLKARGASDAAQAAQAAASASK</sequence>
<feature type="region of interest" description="Disordered" evidence="4">
    <location>
        <begin position="386"/>
        <end position="442"/>
    </location>
</feature>
<dbReference type="Pfam" id="PF01145">
    <property type="entry name" value="Band_7"/>
    <property type="match status" value="1"/>
</dbReference>
<dbReference type="EMBL" id="CADEPI010000019">
    <property type="protein sequence ID" value="CAB3365108.1"/>
    <property type="molecule type" value="Genomic_DNA"/>
</dbReference>
<comment type="similarity">
    <text evidence="2">Belongs to the band 7/mec-2 family.</text>
</comment>
<dbReference type="GO" id="GO:0035556">
    <property type="term" value="P:intracellular signal transduction"/>
    <property type="evidence" value="ECO:0007669"/>
    <property type="project" value="InterPro"/>
</dbReference>
<comment type="caution">
    <text evidence="7">The sequence shown here is derived from an EMBL/GenBank/DDBJ whole genome shotgun (WGS) entry which is preliminary data.</text>
</comment>
<dbReference type="Proteomes" id="UP000494165">
    <property type="component" value="Unassembled WGS sequence"/>
</dbReference>
<dbReference type="Gene3D" id="2.160.20.80">
    <property type="entry name" value="E3 ubiquitin-protein ligase SopA"/>
    <property type="match status" value="1"/>
</dbReference>
<dbReference type="Pfam" id="PF00805">
    <property type="entry name" value="Pentapeptide"/>
    <property type="match status" value="3"/>
</dbReference>
<dbReference type="InterPro" id="IPR003131">
    <property type="entry name" value="T1-type_BTB"/>
</dbReference>
<dbReference type="CDD" id="cd18368">
    <property type="entry name" value="BTB_POZ_KCTD9"/>
    <property type="match status" value="1"/>
</dbReference>
<dbReference type="InterPro" id="IPR001646">
    <property type="entry name" value="5peptide_repeat"/>
</dbReference>
<keyword evidence="3" id="KW-0472">Membrane</keyword>
<dbReference type="SUPFAM" id="SSF54695">
    <property type="entry name" value="POZ domain"/>
    <property type="match status" value="1"/>
</dbReference>
<dbReference type="SUPFAM" id="SSF89837">
    <property type="entry name" value="Doublecortin (DC)"/>
    <property type="match status" value="1"/>
</dbReference>
<dbReference type="Pfam" id="PF11834">
    <property type="entry name" value="KHA"/>
    <property type="match status" value="1"/>
</dbReference>
<feature type="compositionally biased region" description="Polar residues" evidence="4">
    <location>
        <begin position="422"/>
        <end position="442"/>
    </location>
</feature>
<dbReference type="Pfam" id="PF02214">
    <property type="entry name" value="BTB_2"/>
    <property type="match status" value="1"/>
</dbReference>
<dbReference type="InterPro" id="IPR043202">
    <property type="entry name" value="Band-7_stomatin-like"/>
</dbReference>
<evidence type="ECO:0000256" key="4">
    <source>
        <dbReference type="SAM" id="MobiDB-lite"/>
    </source>
</evidence>
<dbReference type="PROSITE" id="PS51490">
    <property type="entry name" value="KHA"/>
    <property type="match status" value="1"/>
</dbReference>
<dbReference type="OrthoDB" id="9989223at2759"/>
<keyword evidence="8" id="KW-1185">Reference proteome</keyword>
<accession>A0A8S1C2J5</accession>
<name>A0A8S1C2J5_9INSE</name>
<dbReference type="SUPFAM" id="SSF117892">
    <property type="entry name" value="Band 7/SPFH domain"/>
    <property type="match status" value="1"/>
</dbReference>
<dbReference type="FunFam" id="3.30.479.30:FF:000026">
    <property type="entry name" value="Uncharacterized protein"/>
    <property type="match status" value="1"/>
</dbReference>
<evidence type="ECO:0000313" key="7">
    <source>
        <dbReference type="EMBL" id="CAB3365108.1"/>
    </source>
</evidence>
<dbReference type="InterPro" id="IPR001107">
    <property type="entry name" value="Band_7"/>
</dbReference>
<dbReference type="InterPro" id="IPR021789">
    <property type="entry name" value="KHA_dom"/>
</dbReference>
<dbReference type="InterPro" id="IPR000210">
    <property type="entry name" value="BTB/POZ_dom"/>
</dbReference>
<dbReference type="InterPro" id="IPR011333">
    <property type="entry name" value="SKP1/BTB/POZ_sf"/>
</dbReference>
<evidence type="ECO:0000256" key="2">
    <source>
        <dbReference type="ARBA" id="ARBA00008164"/>
    </source>
</evidence>
<evidence type="ECO:0000256" key="3">
    <source>
        <dbReference type="ARBA" id="ARBA00023136"/>
    </source>
</evidence>
<evidence type="ECO:0008006" key="9">
    <source>
        <dbReference type="Google" id="ProtNLM"/>
    </source>
</evidence>
<dbReference type="InterPro" id="IPR036572">
    <property type="entry name" value="Doublecortin_dom_sf"/>
</dbReference>
<evidence type="ECO:0000313" key="8">
    <source>
        <dbReference type="Proteomes" id="UP000494165"/>
    </source>
</evidence>
<dbReference type="SUPFAM" id="SSF141571">
    <property type="entry name" value="Pentapeptide repeat-like"/>
    <property type="match status" value="1"/>
</dbReference>
<feature type="domain" description="BTB" evidence="5">
    <location>
        <begin position="83"/>
        <end position="154"/>
    </location>
</feature>
<dbReference type="SMART" id="SM00244">
    <property type="entry name" value="PHB"/>
    <property type="match status" value="1"/>
</dbReference>